<name>A0A1G2CJQ5_9BACT</name>
<evidence type="ECO:0000313" key="1">
    <source>
        <dbReference type="EMBL" id="OGZ01636.1"/>
    </source>
</evidence>
<keyword evidence="1" id="KW-0808">Transferase</keyword>
<dbReference type="AlphaFoldDB" id="A0A1G2CJQ5"/>
<dbReference type="Gene3D" id="3.20.20.70">
    <property type="entry name" value="Aldolase class I"/>
    <property type="match status" value="1"/>
</dbReference>
<accession>A0A1G2CJQ5</accession>
<dbReference type="SUPFAM" id="SSF51569">
    <property type="entry name" value="Aldolase"/>
    <property type="match status" value="1"/>
</dbReference>
<proteinExistence type="predicted"/>
<dbReference type="GO" id="GO:0016301">
    <property type="term" value="F:kinase activity"/>
    <property type="evidence" value="ECO:0007669"/>
    <property type="project" value="UniProtKB-KW"/>
</dbReference>
<organism evidence="1 2">
    <name type="scientific">Candidatus Liptonbacteria bacterium RIFCSPLOWO2_01_FULL_53_13</name>
    <dbReference type="NCBI Taxonomy" id="1798651"/>
    <lineage>
        <taxon>Bacteria</taxon>
        <taxon>Candidatus Liptoniibacteriota</taxon>
    </lineage>
</organism>
<reference evidence="1 2" key="1">
    <citation type="journal article" date="2016" name="Nat. Commun.">
        <title>Thousands of microbial genomes shed light on interconnected biogeochemical processes in an aquifer system.</title>
        <authorList>
            <person name="Anantharaman K."/>
            <person name="Brown C.T."/>
            <person name="Hug L.A."/>
            <person name="Sharon I."/>
            <person name="Castelle C.J."/>
            <person name="Probst A.J."/>
            <person name="Thomas B.C."/>
            <person name="Singh A."/>
            <person name="Wilkins M.J."/>
            <person name="Karaoz U."/>
            <person name="Brodie E.L."/>
            <person name="Williams K.H."/>
            <person name="Hubbard S.S."/>
            <person name="Banfield J.F."/>
        </authorList>
    </citation>
    <scope>NUCLEOTIDE SEQUENCE [LARGE SCALE GENOMIC DNA]</scope>
</reference>
<gene>
    <name evidence="1" type="ORF">A2946_02070</name>
</gene>
<keyword evidence="1" id="KW-0418">Kinase</keyword>
<sequence length="391" mass="44462">MKHTEHFDELLHTRRCTLLGLGPMSRNCVDAIIELGNELKTPFMLIASRRQVEAKEFGGGYVNNWTTEDFAEYVRGRDRGGYIVLVRDHGGPWQNYSEVAQKMNLKDAMESAKRSFAADIKSGFHMIHIDPSIDIHKTPTQEEVLERLFELYKFCADVARREGKEIFFEFGTDEQSGDLEDISVFENLLKKIVAFCQEHALPKPYFVVAQTGTKVKEMCNVGDLAASAVSSPDAAAAQAHVHKLVEVCNRYGIRLKEHNADYLSDEILGWHPRAGVHAVNVAPEFGVFETKHILRVCDDFGLTAERERFLKLAYDSQKWGKWMVANTTATDVDRAVIAGHYVFSNPEFQKIKERIAAACKARGFDLDFSIRQGLKYSMMRFIYNLNLHHGY</sequence>
<protein>
    <submittedName>
        <fullName evidence="1">Tagatose-6-phosphate kinase</fullName>
    </submittedName>
</protein>
<comment type="caution">
    <text evidence="1">The sequence shown here is derived from an EMBL/GenBank/DDBJ whole genome shotgun (WGS) entry which is preliminary data.</text>
</comment>
<dbReference type="EMBL" id="MHLB01000034">
    <property type="protein sequence ID" value="OGZ01636.1"/>
    <property type="molecule type" value="Genomic_DNA"/>
</dbReference>
<dbReference type="Proteomes" id="UP000178348">
    <property type="component" value="Unassembled WGS sequence"/>
</dbReference>
<evidence type="ECO:0000313" key="2">
    <source>
        <dbReference type="Proteomes" id="UP000178348"/>
    </source>
</evidence>
<dbReference type="InterPro" id="IPR013785">
    <property type="entry name" value="Aldolase_TIM"/>
</dbReference>